<keyword evidence="6" id="KW-0256">Endoplasmic reticulum</keyword>
<evidence type="ECO:0000256" key="7">
    <source>
        <dbReference type="ARBA" id="ARBA00022989"/>
    </source>
</evidence>
<dbReference type="AlphaFoldDB" id="A0A9P5XKX7"/>
<evidence type="ECO:0000256" key="9">
    <source>
        <dbReference type="SAM" id="Phobius"/>
    </source>
</evidence>
<evidence type="ECO:0000256" key="2">
    <source>
        <dbReference type="ARBA" id="ARBA00004687"/>
    </source>
</evidence>
<proteinExistence type="inferred from homology"/>
<accession>A0A9P5XKX7</accession>
<keyword evidence="11" id="KW-1185">Reference proteome</keyword>
<comment type="subcellular location">
    <subcellularLocation>
        <location evidence="1">Endoplasmic reticulum membrane</location>
        <topology evidence="1">Multi-pass membrane protein</topology>
    </subcellularLocation>
</comment>
<dbReference type="PANTHER" id="PTHR13121">
    <property type="entry name" value="GPI TRANSAMIDASE COMPONENT PIG-U"/>
    <property type="match status" value="1"/>
</dbReference>
<dbReference type="GO" id="GO:0016255">
    <property type="term" value="P:attachment of GPI anchor to protein"/>
    <property type="evidence" value="ECO:0007669"/>
    <property type="project" value="InterPro"/>
</dbReference>
<evidence type="ECO:0000256" key="8">
    <source>
        <dbReference type="ARBA" id="ARBA00023136"/>
    </source>
</evidence>
<keyword evidence="8 9" id="KW-0472">Membrane</keyword>
<feature type="transmembrane region" description="Helical" evidence="9">
    <location>
        <begin position="345"/>
        <end position="362"/>
    </location>
</feature>
<keyword evidence="7 9" id="KW-1133">Transmembrane helix</keyword>
<dbReference type="Proteomes" id="UP000807342">
    <property type="component" value="Unassembled WGS sequence"/>
</dbReference>
<name>A0A9P5XKX7_9AGAR</name>
<organism evidence="10 11">
    <name type="scientific">Macrolepiota fuliginosa MF-IS2</name>
    <dbReference type="NCBI Taxonomy" id="1400762"/>
    <lineage>
        <taxon>Eukaryota</taxon>
        <taxon>Fungi</taxon>
        <taxon>Dikarya</taxon>
        <taxon>Basidiomycota</taxon>
        <taxon>Agaricomycotina</taxon>
        <taxon>Agaricomycetes</taxon>
        <taxon>Agaricomycetidae</taxon>
        <taxon>Agaricales</taxon>
        <taxon>Agaricineae</taxon>
        <taxon>Agaricaceae</taxon>
        <taxon>Macrolepiota</taxon>
    </lineage>
</organism>
<evidence type="ECO:0000256" key="6">
    <source>
        <dbReference type="ARBA" id="ARBA00022824"/>
    </source>
</evidence>
<feature type="transmembrane region" description="Helical" evidence="9">
    <location>
        <begin position="260"/>
        <end position="287"/>
    </location>
</feature>
<evidence type="ECO:0000313" key="11">
    <source>
        <dbReference type="Proteomes" id="UP000807342"/>
    </source>
</evidence>
<gene>
    <name evidence="10" type="ORF">P691DRAFT_803504</name>
</gene>
<sequence>MSSKPLAEIKLSAASCAIIISRVACAFLGLSGVLKHDQLLSTSLSSYSQLKEGVFLFRNGLDPYSGGNFRHSPLLLALFSVILPESRTSASLIWTSFDLTGAWALISIWKARQNVGATSKDALINASYLLNPYVFLPTLALSSSTLQNTLTLLSIKFAAEGRASPSLFLLSILLHVDLSTILLLLPILLLLITDPHSHLASPHPLTANLRRTIPLFGKYILYTSILAIASTIITGGVQWIPQTWGATLTLPDLKPNPGMWWYFFTEIFDHFRPFFLMVFSVHLLIYVVPICIKFQYDPLYATFLLLGVLGTFKAYPTLSDPGLFLSTLAVFPEVFSYLRHPIVTALLHLHAALLMPLFNHLWLNTGTGNANFFYASTLVFACANGAALIDAIWAGMRIAIGREVQNYVVVQE</sequence>
<evidence type="ECO:0000256" key="3">
    <source>
        <dbReference type="ARBA" id="ARBA00010026"/>
    </source>
</evidence>
<reference evidence="10" key="1">
    <citation type="submission" date="2020-11" db="EMBL/GenBank/DDBJ databases">
        <authorList>
            <consortium name="DOE Joint Genome Institute"/>
            <person name="Ahrendt S."/>
            <person name="Riley R."/>
            <person name="Andreopoulos W."/>
            <person name="Labutti K."/>
            <person name="Pangilinan J."/>
            <person name="Ruiz-Duenas F.J."/>
            <person name="Barrasa J.M."/>
            <person name="Sanchez-Garcia M."/>
            <person name="Camarero S."/>
            <person name="Miyauchi S."/>
            <person name="Serrano A."/>
            <person name="Linde D."/>
            <person name="Babiker R."/>
            <person name="Drula E."/>
            <person name="Ayuso-Fernandez I."/>
            <person name="Pacheco R."/>
            <person name="Padilla G."/>
            <person name="Ferreira P."/>
            <person name="Barriuso J."/>
            <person name="Kellner H."/>
            <person name="Castanera R."/>
            <person name="Alfaro M."/>
            <person name="Ramirez L."/>
            <person name="Pisabarro A.G."/>
            <person name="Kuo A."/>
            <person name="Tritt A."/>
            <person name="Lipzen A."/>
            <person name="He G."/>
            <person name="Yan M."/>
            <person name="Ng V."/>
            <person name="Cullen D."/>
            <person name="Martin F."/>
            <person name="Rosso M.-N."/>
            <person name="Henrissat B."/>
            <person name="Hibbett D."/>
            <person name="Martinez A.T."/>
            <person name="Grigoriev I.V."/>
        </authorList>
    </citation>
    <scope>NUCLEOTIDE SEQUENCE</scope>
    <source>
        <strain evidence="10">MF-IS2</strain>
    </source>
</reference>
<evidence type="ECO:0000256" key="5">
    <source>
        <dbReference type="ARBA" id="ARBA00022692"/>
    </source>
</evidence>
<dbReference type="GO" id="GO:0006506">
    <property type="term" value="P:GPI anchor biosynthetic process"/>
    <property type="evidence" value="ECO:0007669"/>
    <property type="project" value="UniProtKB-KW"/>
</dbReference>
<comment type="pathway">
    <text evidence="2">Glycolipid biosynthesis; glycosylphosphatidylinositol-anchor biosynthesis.</text>
</comment>
<evidence type="ECO:0000256" key="1">
    <source>
        <dbReference type="ARBA" id="ARBA00004477"/>
    </source>
</evidence>
<feature type="transmembrane region" description="Helical" evidence="9">
    <location>
        <begin position="219"/>
        <end position="240"/>
    </location>
</feature>
<comment type="caution">
    <text evidence="10">The sequence shown here is derived from an EMBL/GenBank/DDBJ whole genome shotgun (WGS) entry which is preliminary data.</text>
</comment>
<dbReference type="InterPro" id="IPR009600">
    <property type="entry name" value="PIG-U"/>
</dbReference>
<feature type="transmembrane region" description="Helical" evidence="9">
    <location>
        <begin position="299"/>
        <end position="315"/>
    </location>
</feature>
<dbReference type="GO" id="GO:0042765">
    <property type="term" value="C:GPI-anchor transamidase complex"/>
    <property type="evidence" value="ECO:0007669"/>
    <property type="project" value="InterPro"/>
</dbReference>
<evidence type="ECO:0000256" key="4">
    <source>
        <dbReference type="ARBA" id="ARBA00022502"/>
    </source>
</evidence>
<feature type="transmembrane region" description="Helical" evidence="9">
    <location>
        <begin position="166"/>
        <end position="192"/>
    </location>
</feature>
<feature type="transmembrane region" description="Helical" evidence="9">
    <location>
        <begin position="12"/>
        <end position="34"/>
    </location>
</feature>
<dbReference type="PANTHER" id="PTHR13121:SF0">
    <property type="entry name" value="PHOSPHATIDYLINOSITOL GLYCAN ANCHOR BIOSYNTHESIS CLASS U PROTEIN"/>
    <property type="match status" value="1"/>
</dbReference>
<feature type="transmembrane region" description="Helical" evidence="9">
    <location>
        <begin position="92"/>
        <end position="111"/>
    </location>
</feature>
<keyword evidence="4" id="KW-0337">GPI-anchor biosynthesis</keyword>
<dbReference type="Pfam" id="PF06728">
    <property type="entry name" value="PIG-U"/>
    <property type="match status" value="1"/>
</dbReference>
<feature type="transmembrane region" description="Helical" evidence="9">
    <location>
        <begin position="374"/>
        <end position="393"/>
    </location>
</feature>
<keyword evidence="5 9" id="KW-0812">Transmembrane</keyword>
<dbReference type="EMBL" id="MU151068">
    <property type="protein sequence ID" value="KAF9452779.1"/>
    <property type="molecule type" value="Genomic_DNA"/>
</dbReference>
<comment type="similarity">
    <text evidence="3">Belongs to the PIGU family.</text>
</comment>
<feature type="transmembrane region" description="Helical" evidence="9">
    <location>
        <begin position="123"/>
        <end position="146"/>
    </location>
</feature>
<evidence type="ECO:0000313" key="10">
    <source>
        <dbReference type="EMBL" id="KAF9452779.1"/>
    </source>
</evidence>
<protein>
    <submittedName>
        <fullName evidence="10">PIG-U-domain-containing protein</fullName>
    </submittedName>
</protein>
<dbReference type="OrthoDB" id="549017at2759"/>